<feature type="transmembrane region" description="Helical" evidence="6">
    <location>
        <begin position="97"/>
        <end position="118"/>
    </location>
</feature>
<feature type="region of interest" description="Disordered" evidence="5">
    <location>
        <begin position="547"/>
        <end position="570"/>
    </location>
</feature>
<dbReference type="Pfam" id="PF01740">
    <property type="entry name" value="STAS"/>
    <property type="match status" value="1"/>
</dbReference>
<dbReference type="InterPro" id="IPR011547">
    <property type="entry name" value="SLC26A/SulP_dom"/>
</dbReference>
<organism evidence="8 9">
    <name type="scientific">Pseudofrankia inefficax (strain DSM 45817 / CECT 9037 / DDB 130130 / EuI1c)</name>
    <name type="common">Frankia inefficax</name>
    <dbReference type="NCBI Taxonomy" id="298654"/>
    <lineage>
        <taxon>Bacteria</taxon>
        <taxon>Bacillati</taxon>
        <taxon>Actinomycetota</taxon>
        <taxon>Actinomycetes</taxon>
        <taxon>Frankiales</taxon>
        <taxon>Frankiaceae</taxon>
        <taxon>Pseudofrankia</taxon>
    </lineage>
</organism>
<dbReference type="AlphaFoldDB" id="E3J7Y5"/>
<evidence type="ECO:0000256" key="3">
    <source>
        <dbReference type="ARBA" id="ARBA00022989"/>
    </source>
</evidence>
<feature type="transmembrane region" description="Helical" evidence="6">
    <location>
        <begin position="72"/>
        <end position="91"/>
    </location>
</feature>
<feature type="transmembrane region" description="Helical" evidence="6">
    <location>
        <begin position="21"/>
        <end position="38"/>
    </location>
</feature>
<evidence type="ECO:0000313" key="8">
    <source>
        <dbReference type="EMBL" id="ADP82033.1"/>
    </source>
</evidence>
<feature type="transmembrane region" description="Helical" evidence="6">
    <location>
        <begin position="44"/>
        <end position="65"/>
    </location>
</feature>
<protein>
    <submittedName>
        <fullName evidence="8">Sulphate transporter</fullName>
    </submittedName>
</protein>
<dbReference type="SUPFAM" id="SSF52091">
    <property type="entry name" value="SpoIIaa-like"/>
    <property type="match status" value="1"/>
</dbReference>
<dbReference type="Pfam" id="PF00916">
    <property type="entry name" value="Sulfate_transp"/>
    <property type="match status" value="1"/>
</dbReference>
<reference evidence="8 9" key="1">
    <citation type="submission" date="2010-10" db="EMBL/GenBank/DDBJ databases">
        <title>Complete sequence of Frankia sp. EuI1c.</title>
        <authorList>
            <consortium name="US DOE Joint Genome Institute"/>
            <person name="Lucas S."/>
            <person name="Copeland A."/>
            <person name="Lapidus A."/>
            <person name="Cheng J.-F."/>
            <person name="Bruce D."/>
            <person name="Goodwin L."/>
            <person name="Pitluck S."/>
            <person name="Chertkov O."/>
            <person name="Detter J.C."/>
            <person name="Han C."/>
            <person name="Tapia R."/>
            <person name="Land M."/>
            <person name="Hauser L."/>
            <person name="Jeffries C."/>
            <person name="Kyrpides N."/>
            <person name="Ivanova N."/>
            <person name="Mikhailova N."/>
            <person name="Beauchemin N."/>
            <person name="Sen A."/>
            <person name="Sur S.A."/>
            <person name="Gtari M."/>
            <person name="Wall L."/>
            <person name="Tisa L."/>
            <person name="Woyke T."/>
        </authorList>
    </citation>
    <scope>NUCLEOTIDE SEQUENCE [LARGE SCALE GENOMIC DNA]</scope>
    <source>
        <strain evidence="9">DSM 45817 / CECT 9037 / EuI1c</strain>
    </source>
</reference>
<evidence type="ECO:0000259" key="7">
    <source>
        <dbReference type="PROSITE" id="PS50801"/>
    </source>
</evidence>
<accession>E3J7Y5</accession>
<feature type="transmembrane region" description="Helical" evidence="6">
    <location>
        <begin position="130"/>
        <end position="148"/>
    </location>
</feature>
<gene>
    <name evidence="8" type="ordered locus">FraEuI1c_4031</name>
</gene>
<dbReference type="EMBL" id="CP002299">
    <property type="protein sequence ID" value="ADP82033.1"/>
    <property type="molecule type" value="Genomic_DNA"/>
</dbReference>
<dbReference type="GO" id="GO:0016020">
    <property type="term" value="C:membrane"/>
    <property type="evidence" value="ECO:0007669"/>
    <property type="project" value="UniProtKB-SubCell"/>
</dbReference>
<dbReference type="InterPro" id="IPR036513">
    <property type="entry name" value="STAS_dom_sf"/>
</dbReference>
<dbReference type="KEGG" id="fri:FraEuI1c_4031"/>
<dbReference type="InterPro" id="IPR002645">
    <property type="entry name" value="STAS_dom"/>
</dbReference>
<dbReference type="Gene3D" id="3.30.750.24">
    <property type="entry name" value="STAS domain"/>
    <property type="match status" value="1"/>
</dbReference>
<evidence type="ECO:0000256" key="5">
    <source>
        <dbReference type="SAM" id="MobiDB-lite"/>
    </source>
</evidence>
<proteinExistence type="predicted"/>
<dbReference type="InParanoid" id="E3J7Y5"/>
<keyword evidence="3 6" id="KW-1133">Transmembrane helix</keyword>
<dbReference type="PANTHER" id="PTHR11814">
    <property type="entry name" value="SULFATE TRANSPORTER"/>
    <property type="match status" value="1"/>
</dbReference>
<evidence type="ECO:0000313" key="9">
    <source>
        <dbReference type="Proteomes" id="UP000002484"/>
    </source>
</evidence>
<keyword evidence="4 6" id="KW-0472">Membrane</keyword>
<feature type="transmembrane region" description="Helical" evidence="6">
    <location>
        <begin position="168"/>
        <end position="192"/>
    </location>
</feature>
<dbReference type="STRING" id="298654.FraEuI1c_4031"/>
<dbReference type="PROSITE" id="PS50801">
    <property type="entry name" value="STAS"/>
    <property type="match status" value="1"/>
</dbReference>
<feature type="transmembrane region" description="Helical" evidence="6">
    <location>
        <begin position="383"/>
        <end position="407"/>
    </location>
</feature>
<dbReference type="FunCoup" id="E3J7Y5">
    <property type="interactions" value="132"/>
</dbReference>
<feature type="transmembrane region" description="Helical" evidence="6">
    <location>
        <begin position="345"/>
        <end position="363"/>
    </location>
</feature>
<evidence type="ECO:0000256" key="1">
    <source>
        <dbReference type="ARBA" id="ARBA00004141"/>
    </source>
</evidence>
<dbReference type="HOGENOM" id="CLU_003182_13_0_11"/>
<sequence length="570" mass="58388">MAGRVIAATMRGYRVGWLRRDVVAGLMLVAIAVPEQMATAGLAGAPAVAGLYAFVAGSVLFALLGRHPQLSVGADSTIAPVMAIGVGGVATVGTPGYAHLLAVLALLVGGLVVAVGLLRLGWISQFLSTPVVTGVLAGIAAQILVHQLPAVLGVPGGGTTTIGRVRAIAAQLGHVTGWAVGIALGVLAIIVLTERVDRRIPGALIGVVGSILVVFGFGLASHGVAVVGAIDTGMPSFGLASASLADVRALVGPALTVAFICVVQSAATERGSGTAARGSESFNRDLVAVGAGSLASGLTGSFAVNASPPRTEVVVSSGGRSQAGSLVAAGLVVVLLATATQSLEYLPRAALGAILVFVASRLLRVGEFRSILRFDRLEFVLAIITALAVALVGIEQGVLVAMLLSLADRTWRAARPRDAVLGREPGTEHWIPSDVGQPVEQVPGVLVYLPYAPLWYGNAEFIAVRLRAVLDATTPPVHAFVLDANGISDIDYTGARMLGELATELRHRGVTMGVARSSHLVHHDLKHAGLVDAIGPERIYATVDQAVDDLTGPPSRPADDDRPERPATGR</sequence>
<dbReference type="CDD" id="cd07042">
    <property type="entry name" value="STAS_SulP_like_sulfate_transporter"/>
    <property type="match status" value="1"/>
</dbReference>
<comment type="subcellular location">
    <subcellularLocation>
        <location evidence="1">Membrane</location>
        <topology evidence="1">Multi-pass membrane protein</topology>
    </subcellularLocation>
</comment>
<keyword evidence="9" id="KW-1185">Reference proteome</keyword>
<evidence type="ECO:0000256" key="4">
    <source>
        <dbReference type="ARBA" id="ARBA00023136"/>
    </source>
</evidence>
<feature type="transmembrane region" description="Helical" evidence="6">
    <location>
        <begin position="250"/>
        <end position="267"/>
    </location>
</feature>
<dbReference type="InterPro" id="IPR001902">
    <property type="entry name" value="SLC26A/SulP_fam"/>
</dbReference>
<feature type="transmembrane region" description="Helical" evidence="6">
    <location>
        <begin position="204"/>
        <end position="230"/>
    </location>
</feature>
<evidence type="ECO:0000256" key="2">
    <source>
        <dbReference type="ARBA" id="ARBA00022692"/>
    </source>
</evidence>
<keyword evidence="2 6" id="KW-0812">Transmembrane</keyword>
<feature type="domain" description="STAS" evidence="7">
    <location>
        <begin position="435"/>
        <end position="550"/>
    </location>
</feature>
<feature type="transmembrane region" description="Helical" evidence="6">
    <location>
        <begin position="319"/>
        <end position="338"/>
    </location>
</feature>
<dbReference type="GO" id="GO:0055085">
    <property type="term" value="P:transmembrane transport"/>
    <property type="evidence" value="ECO:0007669"/>
    <property type="project" value="InterPro"/>
</dbReference>
<name>E3J7Y5_PSEI1</name>
<dbReference type="eggNOG" id="COG0659">
    <property type="taxonomic scope" value="Bacteria"/>
</dbReference>
<dbReference type="Proteomes" id="UP000002484">
    <property type="component" value="Chromosome"/>
</dbReference>
<evidence type="ECO:0000256" key="6">
    <source>
        <dbReference type="SAM" id="Phobius"/>
    </source>
</evidence>
<feature type="compositionally biased region" description="Basic and acidic residues" evidence="5">
    <location>
        <begin position="557"/>
        <end position="570"/>
    </location>
</feature>